<feature type="transmembrane region" description="Helical" evidence="3">
    <location>
        <begin position="40"/>
        <end position="58"/>
    </location>
</feature>
<keyword evidence="3" id="KW-0472">Membrane</keyword>
<protein>
    <submittedName>
        <fullName evidence="6">Transporter</fullName>
    </submittedName>
</protein>
<organism evidence="5 7">
    <name type="scientific">Hydrogenibacillus schlegelii</name>
    <name type="common">Bacillus schlegelii</name>
    <dbReference type="NCBI Taxonomy" id="1484"/>
    <lineage>
        <taxon>Bacteria</taxon>
        <taxon>Bacillati</taxon>
        <taxon>Bacillota</taxon>
        <taxon>Bacilli</taxon>
        <taxon>Bacillales</taxon>
        <taxon>Bacillales Family X. Incertae Sedis</taxon>
        <taxon>Hydrogenibacillus</taxon>
    </lineage>
</organism>
<accession>A0A132NC16</accession>
<dbReference type="OrthoDB" id="6707571at2"/>
<reference evidence="5 7" key="1">
    <citation type="submission" date="2015-09" db="EMBL/GenBank/DDBJ databases">
        <title>Draft genome sequence of Hydrogenibacillus schlegelii DSM 2000.</title>
        <authorList>
            <person name="Hemp J."/>
        </authorList>
    </citation>
    <scope>NUCLEOTIDE SEQUENCE [LARGE SCALE GENOMIC DNA]</scope>
    <source>
        <strain evidence="5 7">MA 48</strain>
    </source>
</reference>
<dbReference type="GO" id="GO:0016020">
    <property type="term" value="C:membrane"/>
    <property type="evidence" value="ECO:0007669"/>
    <property type="project" value="InterPro"/>
</dbReference>
<dbReference type="RefSeq" id="WP_066202949.1">
    <property type="nucleotide sequence ID" value="NZ_CBCSAS010000002.1"/>
</dbReference>
<dbReference type="STRING" id="1484.SA87_02885"/>
<keyword evidence="7" id="KW-1185">Reference proteome</keyword>
<comment type="subcellular location">
    <subcellularLocation>
        <location evidence="1">Endomembrane system</location>
        <topology evidence="1">Multi-pass membrane protein</topology>
    </subcellularLocation>
</comment>
<proteinExistence type="inferred from homology"/>
<feature type="domain" description="EamA" evidence="4">
    <location>
        <begin position="159"/>
        <end position="292"/>
    </location>
</feature>
<feature type="transmembrane region" description="Helical" evidence="3">
    <location>
        <begin position="189"/>
        <end position="207"/>
    </location>
</feature>
<comment type="caution">
    <text evidence="5">The sequence shown here is derived from an EMBL/GenBank/DDBJ whole genome shotgun (WGS) entry which is preliminary data.</text>
</comment>
<evidence type="ECO:0000256" key="3">
    <source>
        <dbReference type="SAM" id="Phobius"/>
    </source>
</evidence>
<keyword evidence="3" id="KW-0812">Transmembrane</keyword>
<feature type="transmembrane region" description="Helical" evidence="3">
    <location>
        <begin position="70"/>
        <end position="90"/>
    </location>
</feature>
<keyword evidence="3" id="KW-1133">Transmembrane helix</keyword>
<dbReference type="SUPFAM" id="SSF103481">
    <property type="entry name" value="Multidrug resistance efflux transporter EmrE"/>
    <property type="match status" value="2"/>
</dbReference>
<dbReference type="Proteomes" id="UP000243024">
    <property type="component" value="Unassembled WGS sequence"/>
</dbReference>
<gene>
    <name evidence="6" type="ORF">HSCHL_0484</name>
    <name evidence="5" type="ORF">SA87_02885</name>
</gene>
<comment type="similarity">
    <text evidence="2">Belongs to the EamA transporter family.</text>
</comment>
<dbReference type="PANTHER" id="PTHR22911:SF79">
    <property type="entry name" value="MOBA-LIKE NTP TRANSFERASE DOMAIN-CONTAINING PROTEIN"/>
    <property type="match status" value="1"/>
</dbReference>
<sequence length="307" mass="31960">MNPRSPAAGALFVLIAAALWGTLGLFVHRLQERGFTALEIVALRAAATVLWLGGVLAVRAPAALAAPRWAWPSFLGTGVLSMALFNWAYFQAIDLVSLSIAATLLYTGPAFVVLLGRLFFKEPITGRKAIALGLSTVGAALVSGLGSTAASIQPPPAEGVFLGLLSGFAYALYSLFAKPLAGRLPAQTIVLYTFAVTFLALAAPTALWKKAALIARPDVLGIVLLFGLFPTALAYLLYTEGLRRMEAGRAAMLATVEPVVALVLGRFVFHDRLTAGQTIGAAAILLAVVLIAGAGSAERRIPPSAPA</sequence>
<feature type="transmembrane region" description="Helical" evidence="3">
    <location>
        <begin position="132"/>
        <end position="153"/>
    </location>
</feature>
<dbReference type="EMBL" id="JXBB01000055">
    <property type="protein sequence ID" value="OAR03593.1"/>
    <property type="molecule type" value="Genomic_DNA"/>
</dbReference>
<dbReference type="Pfam" id="PF00892">
    <property type="entry name" value="EamA"/>
    <property type="match status" value="2"/>
</dbReference>
<dbReference type="PANTHER" id="PTHR22911">
    <property type="entry name" value="ACYL-MALONYL CONDENSING ENZYME-RELATED"/>
    <property type="match status" value="1"/>
</dbReference>
<dbReference type="EMBL" id="PEBV01000005">
    <property type="protein sequence ID" value="PTQ54205.1"/>
    <property type="molecule type" value="Genomic_DNA"/>
</dbReference>
<dbReference type="Gene3D" id="1.10.3730.20">
    <property type="match status" value="2"/>
</dbReference>
<feature type="transmembrane region" description="Helical" evidence="3">
    <location>
        <begin position="159"/>
        <end position="177"/>
    </location>
</feature>
<dbReference type="Proteomes" id="UP000244180">
    <property type="component" value="Unassembled WGS sequence"/>
</dbReference>
<feature type="transmembrane region" description="Helical" evidence="3">
    <location>
        <begin position="250"/>
        <end position="269"/>
    </location>
</feature>
<feature type="transmembrane region" description="Helical" evidence="3">
    <location>
        <begin position="219"/>
        <end position="238"/>
    </location>
</feature>
<dbReference type="AlphaFoldDB" id="A0A132NC16"/>
<dbReference type="InterPro" id="IPR037185">
    <property type="entry name" value="EmrE-like"/>
</dbReference>
<name>A0A132NC16_HYDSH</name>
<feature type="transmembrane region" description="Helical" evidence="3">
    <location>
        <begin position="96"/>
        <end position="120"/>
    </location>
</feature>
<reference evidence="6 8" key="2">
    <citation type="submission" date="2017-08" db="EMBL/GenBank/DDBJ databases">
        <title>Burning lignite coal seam in the remote Altai Mountains harbors a hydrogen-driven thermophilic microbial community.</title>
        <authorList>
            <person name="Kadnikov V.V."/>
            <person name="Mardanov A.V."/>
            <person name="Ivasenko D."/>
            <person name="Beletsky A.V."/>
            <person name="Karnachuk O.V."/>
            <person name="Ravin N.V."/>
        </authorList>
    </citation>
    <scope>NUCLEOTIDE SEQUENCE [LARGE SCALE GENOMIC DNA]</scope>
    <source>
        <strain evidence="6">AL33</strain>
    </source>
</reference>
<evidence type="ECO:0000259" key="4">
    <source>
        <dbReference type="Pfam" id="PF00892"/>
    </source>
</evidence>
<evidence type="ECO:0000313" key="5">
    <source>
        <dbReference type="EMBL" id="OAR03593.1"/>
    </source>
</evidence>
<evidence type="ECO:0000313" key="7">
    <source>
        <dbReference type="Proteomes" id="UP000243024"/>
    </source>
</evidence>
<feature type="transmembrane region" description="Helical" evidence="3">
    <location>
        <begin position="275"/>
        <end position="294"/>
    </location>
</feature>
<feature type="domain" description="EamA" evidence="4">
    <location>
        <begin position="8"/>
        <end position="143"/>
    </location>
</feature>
<evidence type="ECO:0000256" key="2">
    <source>
        <dbReference type="ARBA" id="ARBA00007362"/>
    </source>
</evidence>
<evidence type="ECO:0000256" key="1">
    <source>
        <dbReference type="ARBA" id="ARBA00004127"/>
    </source>
</evidence>
<evidence type="ECO:0000313" key="6">
    <source>
        <dbReference type="EMBL" id="PTQ54205.1"/>
    </source>
</evidence>
<dbReference type="InterPro" id="IPR000620">
    <property type="entry name" value="EamA_dom"/>
</dbReference>
<evidence type="ECO:0000313" key="8">
    <source>
        <dbReference type="Proteomes" id="UP000244180"/>
    </source>
</evidence>